<dbReference type="Gene3D" id="3.30.360.10">
    <property type="entry name" value="Dihydrodipicolinate Reductase, domain 2"/>
    <property type="match status" value="1"/>
</dbReference>
<proteinExistence type="predicted"/>
<dbReference type="Pfam" id="PF22725">
    <property type="entry name" value="GFO_IDH_MocA_C3"/>
    <property type="match status" value="1"/>
</dbReference>
<dbReference type="InterPro" id="IPR036291">
    <property type="entry name" value="NAD(P)-bd_dom_sf"/>
</dbReference>
<dbReference type="SUPFAM" id="SSF51735">
    <property type="entry name" value="NAD(P)-binding Rossmann-fold domains"/>
    <property type="match status" value="1"/>
</dbReference>
<dbReference type="InterPro" id="IPR055170">
    <property type="entry name" value="GFO_IDH_MocA-like_dom"/>
</dbReference>
<dbReference type="Pfam" id="PF01408">
    <property type="entry name" value="GFO_IDH_MocA"/>
    <property type="match status" value="1"/>
</dbReference>
<dbReference type="PANTHER" id="PTHR43818">
    <property type="entry name" value="BCDNA.GH03377"/>
    <property type="match status" value="1"/>
</dbReference>
<gene>
    <name evidence="4" type="ORF">SAMN05444412_107211</name>
</gene>
<evidence type="ECO:0000256" key="1">
    <source>
        <dbReference type="ARBA" id="ARBA00023002"/>
    </source>
</evidence>
<evidence type="ECO:0000313" key="4">
    <source>
        <dbReference type="EMBL" id="SDZ21021.1"/>
    </source>
</evidence>
<name>A0A1H3R6Y1_9BACT</name>
<feature type="domain" description="GFO/IDH/MocA-like oxidoreductase" evidence="3">
    <location>
        <begin position="137"/>
        <end position="264"/>
    </location>
</feature>
<feature type="domain" description="Gfo/Idh/MocA-like oxidoreductase N-terminal" evidence="2">
    <location>
        <begin position="9"/>
        <end position="129"/>
    </location>
</feature>
<dbReference type="PANTHER" id="PTHR43818:SF11">
    <property type="entry name" value="BCDNA.GH03377"/>
    <property type="match status" value="1"/>
</dbReference>
<dbReference type="RefSeq" id="WP_019597835.1">
    <property type="nucleotide sequence ID" value="NZ_FNQC01000007.1"/>
</dbReference>
<dbReference type="EMBL" id="FNQC01000007">
    <property type="protein sequence ID" value="SDZ21021.1"/>
    <property type="molecule type" value="Genomic_DNA"/>
</dbReference>
<keyword evidence="1" id="KW-0560">Oxidoreductase</keyword>
<reference evidence="4 5" key="1">
    <citation type="submission" date="2016-10" db="EMBL/GenBank/DDBJ databases">
        <authorList>
            <person name="Varghese N."/>
            <person name="Submissions S."/>
        </authorList>
    </citation>
    <scope>NUCLEOTIDE SEQUENCE [LARGE SCALE GENOMIC DNA]</scope>
    <source>
        <strain evidence="4 5">DSM 17997</strain>
    </source>
</reference>
<dbReference type="InterPro" id="IPR050463">
    <property type="entry name" value="Gfo/Idh/MocA_oxidrdct_glycsds"/>
</dbReference>
<evidence type="ECO:0000259" key="2">
    <source>
        <dbReference type="Pfam" id="PF01408"/>
    </source>
</evidence>
<comment type="caution">
    <text evidence="4">The sequence shown here is derived from an EMBL/GenBank/DDBJ whole genome shotgun (WGS) entry which is preliminary data.</text>
</comment>
<evidence type="ECO:0000259" key="3">
    <source>
        <dbReference type="Pfam" id="PF22725"/>
    </source>
</evidence>
<dbReference type="Proteomes" id="UP000199663">
    <property type="component" value="Unassembled WGS sequence"/>
</dbReference>
<protein>
    <submittedName>
        <fullName evidence="4">Predicted dehydrogenase</fullName>
    </submittedName>
</protein>
<dbReference type="InterPro" id="IPR000683">
    <property type="entry name" value="Gfo/Idh/MocA-like_OxRdtase_N"/>
</dbReference>
<sequence>MKKIKDNEVRWGILGAGAVCELKSAPAMNLVPNSRLVAVMRRDEEKVKDYAQRHGVEKWYTDAQALVNDPEVSAIYIATPPDAHLELTKMAAEAGKPVYVEKPMARTHAECLEMIEVCEKAGVPLYVAYYRRSLPHFVRIKELIQSGAIGEVRTLHIDMKKPQRHQKKEALESNWRVNPEIAGGGYFYDLASHQFDYLDFLLGPIAQVKGFCTNQGQQYPAEDLVTAAFRFENGVLGTGNWCFTTAADTESDRTVIYGSKGTIEYETFGSGGFILDTEQMGLERFQLELPKNIQHFLIENIVEDLMGVGVALSTGVSAARTNWVMEQIIADRDV</sequence>
<organism evidence="4 5">
    <name type="scientific">Rhodonellum ikkaensis</name>
    <dbReference type="NCBI Taxonomy" id="336829"/>
    <lineage>
        <taxon>Bacteria</taxon>
        <taxon>Pseudomonadati</taxon>
        <taxon>Bacteroidota</taxon>
        <taxon>Cytophagia</taxon>
        <taxon>Cytophagales</taxon>
        <taxon>Cytophagaceae</taxon>
        <taxon>Rhodonellum</taxon>
    </lineage>
</organism>
<dbReference type="SUPFAM" id="SSF55347">
    <property type="entry name" value="Glyceraldehyde-3-phosphate dehydrogenase-like, C-terminal domain"/>
    <property type="match status" value="1"/>
</dbReference>
<accession>A0A1H3R6Y1</accession>
<keyword evidence="5" id="KW-1185">Reference proteome</keyword>
<evidence type="ECO:0000313" key="5">
    <source>
        <dbReference type="Proteomes" id="UP000199663"/>
    </source>
</evidence>
<dbReference type="Gene3D" id="3.40.50.720">
    <property type="entry name" value="NAD(P)-binding Rossmann-like Domain"/>
    <property type="match status" value="1"/>
</dbReference>